<evidence type="ECO:0000313" key="3">
    <source>
        <dbReference type="Proteomes" id="UP000219111"/>
    </source>
</evidence>
<dbReference type="AlphaFoldDB" id="A0A285RK76"/>
<dbReference type="OrthoDB" id="7632202at2"/>
<dbReference type="Proteomes" id="UP000219111">
    <property type="component" value="Unassembled WGS sequence"/>
</dbReference>
<evidence type="ECO:0000256" key="1">
    <source>
        <dbReference type="SAM" id="Phobius"/>
    </source>
</evidence>
<keyword evidence="1" id="KW-0812">Transmembrane</keyword>
<gene>
    <name evidence="2" type="ORF">SAMN05877831_101321</name>
</gene>
<feature type="transmembrane region" description="Helical" evidence="1">
    <location>
        <begin position="68"/>
        <end position="87"/>
    </location>
</feature>
<organism evidence="2 3">
    <name type="scientific">Rhodobacter maris</name>
    <dbReference type="NCBI Taxonomy" id="446682"/>
    <lineage>
        <taxon>Bacteria</taxon>
        <taxon>Pseudomonadati</taxon>
        <taxon>Pseudomonadota</taxon>
        <taxon>Alphaproteobacteria</taxon>
        <taxon>Rhodobacterales</taxon>
        <taxon>Rhodobacter group</taxon>
        <taxon>Rhodobacter</taxon>
    </lineage>
</organism>
<evidence type="ECO:0008006" key="4">
    <source>
        <dbReference type="Google" id="ProtNLM"/>
    </source>
</evidence>
<accession>A0A285RK76</accession>
<keyword evidence="3" id="KW-1185">Reference proteome</keyword>
<sequence>MIGFARLLLIEGGLALLSYWALRFYVTSRKRESLENAWDRGEAGGAMEREAFIDVEMQDFKKSWLRRALWLVVLVPYLIVGALIYFVN</sequence>
<name>A0A285RK76_9RHOB</name>
<reference evidence="3" key="1">
    <citation type="submission" date="2017-08" db="EMBL/GenBank/DDBJ databases">
        <authorList>
            <person name="Varghese N."/>
            <person name="Submissions S."/>
        </authorList>
    </citation>
    <scope>NUCLEOTIDE SEQUENCE [LARGE SCALE GENOMIC DNA]</scope>
    <source>
        <strain evidence="3">JA276</strain>
    </source>
</reference>
<protein>
    <recommendedName>
        <fullName evidence="4">Cation/multidrug efflux pump</fullName>
    </recommendedName>
</protein>
<dbReference type="RefSeq" id="WP_097068350.1">
    <property type="nucleotide sequence ID" value="NZ_OBMT01000001.1"/>
</dbReference>
<dbReference type="EMBL" id="OBMT01000001">
    <property type="protein sequence ID" value="SOB94079.1"/>
    <property type="molecule type" value="Genomic_DNA"/>
</dbReference>
<evidence type="ECO:0000313" key="2">
    <source>
        <dbReference type="EMBL" id="SOB94079.1"/>
    </source>
</evidence>
<proteinExistence type="predicted"/>
<keyword evidence="1" id="KW-0472">Membrane</keyword>
<keyword evidence="1" id="KW-1133">Transmembrane helix</keyword>
<feature type="transmembrane region" description="Helical" evidence="1">
    <location>
        <begin position="6"/>
        <end position="26"/>
    </location>
</feature>